<proteinExistence type="predicted"/>
<comment type="caution">
    <text evidence="1">The sequence shown here is derived from an EMBL/GenBank/DDBJ whole genome shotgun (WGS) entry which is preliminary data.</text>
</comment>
<dbReference type="InterPro" id="IPR036977">
    <property type="entry name" value="DNA_primase_Znf_CHC2"/>
</dbReference>
<dbReference type="EMBL" id="QZJW01000060">
    <property type="protein sequence ID" value="RJO59867.1"/>
    <property type="molecule type" value="Genomic_DNA"/>
</dbReference>
<dbReference type="GO" id="GO:0003677">
    <property type="term" value="F:DNA binding"/>
    <property type="evidence" value="ECO:0007669"/>
    <property type="project" value="InterPro"/>
</dbReference>
<evidence type="ECO:0000313" key="1">
    <source>
        <dbReference type="EMBL" id="RJO59867.1"/>
    </source>
</evidence>
<name>A0A419D9T6_9BACT</name>
<dbReference type="AlphaFoldDB" id="A0A419D9T6"/>
<dbReference type="Proteomes" id="UP000285655">
    <property type="component" value="Unassembled WGS sequence"/>
</dbReference>
<evidence type="ECO:0000313" key="2">
    <source>
        <dbReference type="Proteomes" id="UP000285655"/>
    </source>
</evidence>
<organism evidence="1 2">
    <name type="scientific">candidate division WS5 bacterium</name>
    <dbReference type="NCBI Taxonomy" id="2093353"/>
    <lineage>
        <taxon>Bacteria</taxon>
        <taxon>candidate division WS5</taxon>
    </lineage>
</organism>
<dbReference type="Gene3D" id="3.90.580.10">
    <property type="entry name" value="Zinc finger, CHC2-type domain"/>
    <property type="match status" value="1"/>
</dbReference>
<gene>
    <name evidence="1" type="ORF">C4544_07570</name>
</gene>
<evidence type="ECO:0008006" key="3">
    <source>
        <dbReference type="Google" id="ProtNLM"/>
    </source>
</evidence>
<dbReference type="GO" id="GO:0008270">
    <property type="term" value="F:zinc ion binding"/>
    <property type="evidence" value="ECO:0007669"/>
    <property type="project" value="InterPro"/>
</dbReference>
<dbReference type="GO" id="GO:0006260">
    <property type="term" value="P:DNA replication"/>
    <property type="evidence" value="ECO:0007669"/>
    <property type="project" value="InterPro"/>
</dbReference>
<reference evidence="1 2" key="1">
    <citation type="journal article" date="2017" name="ISME J.">
        <title>Energy and carbon metabolisms in a deep terrestrial subsurface fluid microbial community.</title>
        <authorList>
            <person name="Momper L."/>
            <person name="Jungbluth S.P."/>
            <person name="Lee M.D."/>
            <person name="Amend J.P."/>
        </authorList>
    </citation>
    <scope>NUCLEOTIDE SEQUENCE [LARGE SCALE GENOMIC DNA]</scope>
    <source>
        <strain evidence="1">SURF_29</strain>
    </source>
</reference>
<sequence length="270" mass="31530">MNYKETLQAVDPIKAFKVLDIQSSQEGAYLYFPCITCGQQAVIKAYGDKKNVWYCPECKEKGHIVSLVMAFKNANDSEQWDYEKARRFLVDKALVYSTSRIKRELNITYEMEYDHFLETQGITRETCEKLEIGRPQGKTMLSGCIAFTVYHEEKKIAFFGIRIKDQKRIFHKSFNPELYLYNFDRIDPEKEVYFTEDIFECVRLIQNGIPAVCNFGLPYLSSSHLDMLQKCKYVSVACENGGMDEMKKQFFESFCNYVRFIKTNSTSPLI</sequence>
<accession>A0A419D9T6</accession>
<protein>
    <recommendedName>
        <fullName evidence="3">DNA primase</fullName>
    </recommendedName>
</protein>